<gene>
    <name evidence="2" type="ORF">M5X16_17855</name>
    <name evidence="3" type="ORF">PC41400_13400</name>
</gene>
<dbReference type="Proteomes" id="UP001527202">
    <property type="component" value="Unassembled WGS sequence"/>
</dbReference>
<protein>
    <submittedName>
        <fullName evidence="3">Uncharacterized protein</fullName>
    </submittedName>
</protein>
<proteinExistence type="predicted"/>
<accession>A0A410WW39</accession>
<keyword evidence="1" id="KW-1133">Transmembrane helix</keyword>
<dbReference type="OrthoDB" id="2656833at2"/>
<reference evidence="3 4" key="1">
    <citation type="submission" date="2018-01" db="EMBL/GenBank/DDBJ databases">
        <title>The whole genome sequencing and assembly of Paenibacillus chitinolyticus KCCM 41400 strain.</title>
        <authorList>
            <person name="Kim J.-Y."/>
            <person name="Park M.-K."/>
            <person name="Lee Y.-J."/>
            <person name="Yi H."/>
            <person name="Bahn Y.-S."/>
            <person name="Kim J.F."/>
            <person name="Lee D.-W."/>
        </authorList>
    </citation>
    <scope>NUCLEOTIDE SEQUENCE [LARGE SCALE GENOMIC DNA]</scope>
    <source>
        <strain evidence="3 4">KCCM 41400</strain>
    </source>
</reference>
<feature type="transmembrane region" description="Helical" evidence="1">
    <location>
        <begin position="45"/>
        <end position="74"/>
    </location>
</feature>
<dbReference type="Proteomes" id="UP000288943">
    <property type="component" value="Chromosome"/>
</dbReference>
<evidence type="ECO:0000313" key="3">
    <source>
        <dbReference type="EMBL" id="QAV18618.1"/>
    </source>
</evidence>
<dbReference type="RefSeq" id="WP_042228021.1">
    <property type="nucleotide sequence ID" value="NZ_CP026520.1"/>
</dbReference>
<dbReference type="AlphaFoldDB" id="A0A410WW39"/>
<dbReference type="GeneID" id="95375809"/>
<dbReference type="KEGG" id="pchi:PC41400_13400"/>
<evidence type="ECO:0000256" key="1">
    <source>
        <dbReference type="SAM" id="Phobius"/>
    </source>
</evidence>
<evidence type="ECO:0000313" key="2">
    <source>
        <dbReference type="EMBL" id="MCY9597631.1"/>
    </source>
</evidence>
<evidence type="ECO:0000313" key="4">
    <source>
        <dbReference type="Proteomes" id="UP000288943"/>
    </source>
</evidence>
<organism evidence="3 4">
    <name type="scientific">Paenibacillus chitinolyticus</name>
    <dbReference type="NCBI Taxonomy" id="79263"/>
    <lineage>
        <taxon>Bacteria</taxon>
        <taxon>Bacillati</taxon>
        <taxon>Bacillota</taxon>
        <taxon>Bacilli</taxon>
        <taxon>Bacillales</taxon>
        <taxon>Paenibacillaceae</taxon>
        <taxon>Paenibacillus</taxon>
    </lineage>
</organism>
<reference evidence="2 5" key="2">
    <citation type="submission" date="2022-05" db="EMBL/GenBank/DDBJ databases">
        <title>Genome Sequencing of Bee-Associated Microbes.</title>
        <authorList>
            <person name="Dunlap C."/>
        </authorList>
    </citation>
    <scope>NUCLEOTIDE SEQUENCE [LARGE SCALE GENOMIC DNA]</scope>
    <source>
        <strain evidence="2 5">NRRL B-23120</strain>
    </source>
</reference>
<dbReference type="EMBL" id="CP026520">
    <property type="protein sequence ID" value="QAV18618.1"/>
    <property type="molecule type" value="Genomic_DNA"/>
</dbReference>
<keyword evidence="5" id="KW-1185">Reference proteome</keyword>
<name>A0A410WW39_9BACL</name>
<keyword evidence="1" id="KW-0812">Transmembrane</keyword>
<sequence>MVTGTVVGLLLSGFVAWKTYQARQAFKKVGVVVAKGHMYPLDFWVFAASMLVVVLLMGQDGLWFAALCGFIFYLEWVRLFYLGTEGLKTGTKFYKRSRLITYEITEGNGPVIHIIVAGEMDPVRLSCKENDFAILKDQVIRYFEERPEGSRSADTGRGTISTV</sequence>
<keyword evidence="1" id="KW-0472">Membrane</keyword>
<dbReference type="EMBL" id="JAMDMJ010000023">
    <property type="protein sequence ID" value="MCY9597631.1"/>
    <property type="molecule type" value="Genomic_DNA"/>
</dbReference>
<evidence type="ECO:0000313" key="5">
    <source>
        <dbReference type="Proteomes" id="UP001527202"/>
    </source>
</evidence>